<comment type="caution">
    <text evidence="2">The sequence shown here is derived from an EMBL/GenBank/DDBJ whole genome shotgun (WGS) entry which is preliminary data.</text>
</comment>
<dbReference type="EMBL" id="BJUM01000062">
    <property type="protein sequence ID" value="GEK56904.1"/>
    <property type="molecule type" value="Genomic_DNA"/>
</dbReference>
<dbReference type="RefSeq" id="WP_164504434.1">
    <property type="nucleotide sequence ID" value="NZ_BJUM01000062.1"/>
</dbReference>
<keyword evidence="3" id="KW-1185">Reference proteome</keyword>
<feature type="transmembrane region" description="Helical" evidence="1">
    <location>
        <begin position="30"/>
        <end position="52"/>
    </location>
</feature>
<organism evidence="2 3">
    <name type="scientific">Pseudoalteromonas espejiana</name>
    <dbReference type="NCBI Taxonomy" id="28107"/>
    <lineage>
        <taxon>Bacteria</taxon>
        <taxon>Pseudomonadati</taxon>
        <taxon>Pseudomonadota</taxon>
        <taxon>Gammaproteobacteria</taxon>
        <taxon>Alteromonadales</taxon>
        <taxon>Pseudoalteromonadaceae</taxon>
        <taxon>Pseudoalteromonas</taxon>
    </lineage>
</organism>
<dbReference type="Proteomes" id="UP000321419">
    <property type="component" value="Unassembled WGS sequence"/>
</dbReference>
<dbReference type="AlphaFoldDB" id="A0A510Y0T7"/>
<evidence type="ECO:0000313" key="3">
    <source>
        <dbReference type="Proteomes" id="UP000321419"/>
    </source>
</evidence>
<gene>
    <name evidence="2" type="ORF">PES01_37490</name>
</gene>
<evidence type="ECO:0000313" key="2">
    <source>
        <dbReference type="EMBL" id="GEK56904.1"/>
    </source>
</evidence>
<protein>
    <submittedName>
        <fullName evidence="2">Uncharacterized protein</fullName>
    </submittedName>
</protein>
<keyword evidence="1" id="KW-0472">Membrane</keyword>
<keyword evidence="1" id="KW-1133">Transmembrane helix</keyword>
<evidence type="ECO:0000256" key="1">
    <source>
        <dbReference type="SAM" id="Phobius"/>
    </source>
</evidence>
<reference evidence="2 3" key="1">
    <citation type="submission" date="2019-07" db="EMBL/GenBank/DDBJ databases">
        <title>Whole genome shotgun sequence of Pseudoalteromonas espejiana NBRC 102222.</title>
        <authorList>
            <person name="Hosoyama A."/>
            <person name="Uohara A."/>
            <person name="Ohji S."/>
            <person name="Ichikawa N."/>
        </authorList>
    </citation>
    <scope>NUCLEOTIDE SEQUENCE [LARGE SCALE GENOMIC DNA]</scope>
    <source>
        <strain evidence="2 3">NBRC 102222</strain>
    </source>
</reference>
<accession>A0A510Y0T7</accession>
<sequence length="58" mass="5875">MRELNVQEIQHANGGVVFLIPPAVGGALKVAGFVGAAIGGIGAGSFATNRLVSLMKRL</sequence>
<keyword evidence="1" id="KW-0812">Transmembrane</keyword>
<proteinExistence type="predicted"/>
<name>A0A510Y0T7_9GAMM</name>